<dbReference type="AlphaFoldDB" id="A0AAE3VWA0"/>
<sequence>MTDELTVQGIPVSDLAQRYGTPLYVYDGDVLRSTYTGLRDLLDPHIDVFYSAKANPNMSVCGVLRSLGAGMEVSSLAELMVAQRIGVDPADIIFLGPGKTVAELHACAELGIHAVVCESLDELKLLDSIAPESGMPVLLRVNPAFSSKGSRLAMGGKPRQFGIDEEILLGAGPLLRQLRRVRVIGFHAYLGTRILDAADIVSNTQGVLDVAERLGAELDVPLATVDFGGGFGVPYFDNESPLDLAATTAGINDVVARFRRRHPHCRLITELGRYLAGWCGTYVVRAQYVKQSRGEWFVVADGGTNHHMAAVGIGSFVKRNFPIRSLTHYDAPADRQYTVTGPLCTPNDVVGAKVKLPEIRPGDLIGVQRSGAYGPSASPVLFLSHGHPAEVLVLDGTPHLVRRRDTAADLIDRHVLAPQSYHHTGKG</sequence>
<dbReference type="PRINTS" id="PR01179">
    <property type="entry name" value="ODADCRBXLASE"/>
</dbReference>
<name>A0AAE3VWA0_9ACTN</name>
<dbReference type="InterPro" id="IPR000183">
    <property type="entry name" value="Orn/DAP/Arg_de-COase"/>
</dbReference>
<dbReference type="GO" id="GO:0008836">
    <property type="term" value="F:diaminopimelate decarboxylase activity"/>
    <property type="evidence" value="ECO:0007669"/>
    <property type="project" value="UniProtKB-EC"/>
</dbReference>
<dbReference type="EMBL" id="JAUSUZ010000001">
    <property type="protein sequence ID" value="MDQ0364986.1"/>
    <property type="molecule type" value="Genomic_DNA"/>
</dbReference>
<evidence type="ECO:0000256" key="2">
    <source>
        <dbReference type="ARBA" id="ARBA00022898"/>
    </source>
</evidence>
<evidence type="ECO:0000259" key="5">
    <source>
        <dbReference type="Pfam" id="PF00278"/>
    </source>
</evidence>
<dbReference type="SUPFAM" id="SSF51419">
    <property type="entry name" value="PLP-binding barrel"/>
    <property type="match status" value="1"/>
</dbReference>
<dbReference type="PANTHER" id="PTHR43727">
    <property type="entry name" value="DIAMINOPIMELATE DECARBOXYLASE"/>
    <property type="match status" value="1"/>
</dbReference>
<comment type="similarity">
    <text evidence="4">Belongs to the Orn/Lys/Arg decarboxylase class-II family.</text>
</comment>
<dbReference type="Proteomes" id="UP001240236">
    <property type="component" value="Unassembled WGS sequence"/>
</dbReference>
<dbReference type="Gene3D" id="3.20.20.10">
    <property type="entry name" value="Alanine racemase"/>
    <property type="match status" value="1"/>
</dbReference>
<dbReference type="SUPFAM" id="SSF50621">
    <property type="entry name" value="Alanine racemase C-terminal domain-like"/>
    <property type="match status" value="1"/>
</dbReference>
<accession>A0AAE3VWA0</accession>
<comment type="cofactor">
    <cofactor evidence="1 3">
        <name>pyridoxal 5'-phosphate</name>
        <dbReference type="ChEBI" id="CHEBI:597326"/>
    </cofactor>
</comment>
<dbReference type="Pfam" id="PF02784">
    <property type="entry name" value="Orn_Arg_deC_N"/>
    <property type="match status" value="1"/>
</dbReference>
<feature type="active site" description="Proton donor" evidence="3">
    <location>
        <position position="344"/>
    </location>
</feature>
<dbReference type="RefSeq" id="WP_307236995.1">
    <property type="nucleotide sequence ID" value="NZ_JAUSUZ010000001.1"/>
</dbReference>
<dbReference type="CDD" id="cd06839">
    <property type="entry name" value="PLPDE_III_Btrk_like"/>
    <property type="match status" value="1"/>
</dbReference>
<evidence type="ECO:0000256" key="4">
    <source>
        <dbReference type="RuleBase" id="RU003737"/>
    </source>
</evidence>
<evidence type="ECO:0000256" key="1">
    <source>
        <dbReference type="ARBA" id="ARBA00001933"/>
    </source>
</evidence>
<keyword evidence="7" id="KW-0456">Lyase</keyword>
<dbReference type="EC" id="4.1.1.20" evidence="7"/>
<comment type="caution">
    <text evidence="7">The sequence shown here is derived from an EMBL/GenBank/DDBJ whole genome shotgun (WGS) entry which is preliminary data.</text>
</comment>
<keyword evidence="8" id="KW-1185">Reference proteome</keyword>
<protein>
    <submittedName>
        <fullName evidence="7">Diaminopimelate decarboxylase</fullName>
        <ecNumber evidence="7">4.1.1.20</ecNumber>
    </submittedName>
</protein>
<dbReference type="Gene3D" id="2.40.37.10">
    <property type="entry name" value="Lyase, Ornithine Decarboxylase, Chain A, domain 1"/>
    <property type="match status" value="1"/>
</dbReference>
<keyword evidence="2 3" id="KW-0663">Pyridoxal phosphate</keyword>
<organism evidence="7 8">
    <name type="scientific">Catenuloplanes indicus</name>
    <dbReference type="NCBI Taxonomy" id="137267"/>
    <lineage>
        <taxon>Bacteria</taxon>
        <taxon>Bacillati</taxon>
        <taxon>Actinomycetota</taxon>
        <taxon>Actinomycetes</taxon>
        <taxon>Micromonosporales</taxon>
        <taxon>Micromonosporaceae</taxon>
        <taxon>Catenuloplanes</taxon>
    </lineage>
</organism>
<evidence type="ECO:0000256" key="3">
    <source>
        <dbReference type="PIRSR" id="PIRSR600183-50"/>
    </source>
</evidence>
<evidence type="ECO:0000313" key="7">
    <source>
        <dbReference type="EMBL" id="MDQ0364986.1"/>
    </source>
</evidence>
<evidence type="ECO:0000313" key="8">
    <source>
        <dbReference type="Proteomes" id="UP001240236"/>
    </source>
</evidence>
<proteinExistence type="inferred from homology"/>
<feature type="domain" description="Orn/DAP/Arg decarboxylase 2 C-terminal" evidence="5">
    <location>
        <begin position="24"/>
        <end position="371"/>
    </location>
</feature>
<dbReference type="GO" id="GO:0006596">
    <property type="term" value="P:polyamine biosynthetic process"/>
    <property type="evidence" value="ECO:0007669"/>
    <property type="project" value="InterPro"/>
</dbReference>
<reference evidence="7 8" key="1">
    <citation type="submission" date="2023-07" db="EMBL/GenBank/DDBJ databases">
        <title>Sequencing the genomes of 1000 actinobacteria strains.</title>
        <authorList>
            <person name="Klenk H.-P."/>
        </authorList>
    </citation>
    <scope>NUCLEOTIDE SEQUENCE [LARGE SCALE GENOMIC DNA]</scope>
    <source>
        <strain evidence="7 8">DSM 44709</strain>
    </source>
</reference>
<dbReference type="PRINTS" id="PR01182">
    <property type="entry name" value="ORNDCRBXLASE"/>
</dbReference>
<dbReference type="InterPro" id="IPR009006">
    <property type="entry name" value="Ala_racemase/Decarboxylase_C"/>
</dbReference>
<dbReference type="GO" id="GO:0009089">
    <property type="term" value="P:lysine biosynthetic process via diaminopimelate"/>
    <property type="evidence" value="ECO:0007669"/>
    <property type="project" value="TreeGrafter"/>
</dbReference>
<dbReference type="PANTHER" id="PTHR43727:SF2">
    <property type="entry name" value="GROUP IV DECARBOXYLASE"/>
    <property type="match status" value="1"/>
</dbReference>
<dbReference type="Pfam" id="PF00278">
    <property type="entry name" value="Orn_DAP_Arg_deC"/>
    <property type="match status" value="1"/>
</dbReference>
<dbReference type="InterPro" id="IPR022643">
    <property type="entry name" value="De-COase2_C"/>
</dbReference>
<feature type="domain" description="Orn/DAP/Arg decarboxylase 2 N-terminal" evidence="6">
    <location>
        <begin position="40"/>
        <end position="276"/>
    </location>
</feature>
<dbReference type="InterPro" id="IPR029066">
    <property type="entry name" value="PLP-binding_barrel"/>
</dbReference>
<dbReference type="InterPro" id="IPR002433">
    <property type="entry name" value="Orn_de-COase"/>
</dbReference>
<dbReference type="InterPro" id="IPR022644">
    <property type="entry name" value="De-COase2_N"/>
</dbReference>
<gene>
    <name evidence="7" type="ORF">J2S42_001655</name>
</gene>
<evidence type="ECO:0000259" key="6">
    <source>
        <dbReference type="Pfam" id="PF02784"/>
    </source>
</evidence>
<feature type="modified residue" description="N6-(pyridoxal phosphate)lysine" evidence="3">
    <location>
        <position position="53"/>
    </location>
</feature>